<dbReference type="RefSeq" id="WP_131122133.1">
    <property type="nucleotide sequence ID" value="NZ_SIXH01000019.1"/>
</dbReference>
<accession>A0A4Q9I059</accession>
<protein>
    <recommendedName>
        <fullName evidence="4">ESX-1 secretion-associated protein</fullName>
    </recommendedName>
</protein>
<evidence type="ECO:0008006" key="4">
    <source>
        <dbReference type="Google" id="ProtNLM"/>
    </source>
</evidence>
<evidence type="ECO:0000313" key="2">
    <source>
        <dbReference type="EMBL" id="TBO60993.1"/>
    </source>
</evidence>
<keyword evidence="3" id="KW-1185">Reference proteome</keyword>
<gene>
    <name evidence="2" type="ORF">EYS09_03605</name>
</gene>
<organism evidence="2 3">
    <name type="scientific">Streptomyces kasugaensis</name>
    <dbReference type="NCBI Taxonomy" id="1946"/>
    <lineage>
        <taxon>Bacteria</taxon>
        <taxon>Bacillati</taxon>
        <taxon>Actinomycetota</taxon>
        <taxon>Actinomycetes</taxon>
        <taxon>Kitasatosporales</taxon>
        <taxon>Streptomycetaceae</taxon>
        <taxon>Streptomyces</taxon>
    </lineage>
</organism>
<sequence>MSDEVRISTDALHKLGATFEIYADDLGRQLTAFRRKADAEALRDGFGSHEAARPFRELYEAAERALGHLQERLAEVGGGIQETAANTRATEEELAETVRSVR</sequence>
<dbReference type="AlphaFoldDB" id="A0A4Q9I059"/>
<evidence type="ECO:0000313" key="3">
    <source>
        <dbReference type="Proteomes" id="UP000292452"/>
    </source>
</evidence>
<proteinExistence type="predicted"/>
<evidence type="ECO:0000256" key="1">
    <source>
        <dbReference type="SAM" id="MobiDB-lite"/>
    </source>
</evidence>
<feature type="region of interest" description="Disordered" evidence="1">
    <location>
        <begin position="80"/>
        <end position="102"/>
    </location>
</feature>
<name>A0A4Q9I059_STRKA</name>
<comment type="caution">
    <text evidence="2">The sequence shown here is derived from an EMBL/GenBank/DDBJ whole genome shotgun (WGS) entry which is preliminary data.</text>
</comment>
<dbReference type="Gene3D" id="1.10.287.1060">
    <property type="entry name" value="ESAT-6-like"/>
    <property type="match status" value="1"/>
</dbReference>
<dbReference type="EMBL" id="SIXH01000019">
    <property type="protein sequence ID" value="TBO60993.1"/>
    <property type="molecule type" value="Genomic_DNA"/>
</dbReference>
<dbReference type="Proteomes" id="UP000292452">
    <property type="component" value="Unassembled WGS sequence"/>
</dbReference>
<reference evidence="2 3" key="1">
    <citation type="submission" date="2019-02" db="EMBL/GenBank/DDBJ databases">
        <title>Draft Genome Sequence of Streptomyces sp. AM-2504, identified by 16S rRNA comparative analysis as a Streptomyces Kasugaensis strain.</title>
        <authorList>
            <person name="Napolioni V."/>
            <person name="Giuliodori A.M."/>
            <person name="Spurio R."/>
            <person name="Fabbretti A."/>
        </authorList>
    </citation>
    <scope>NUCLEOTIDE SEQUENCE [LARGE SCALE GENOMIC DNA]</scope>
    <source>
        <strain evidence="2 3">AM-2504</strain>
    </source>
</reference>